<dbReference type="RefSeq" id="WP_139252382.1">
    <property type="nucleotide sequence ID" value="NZ_FRAS01000023.1"/>
</dbReference>
<dbReference type="Proteomes" id="UP000183947">
    <property type="component" value="Unassembled WGS sequence"/>
</dbReference>
<reference evidence="2" key="1">
    <citation type="submission" date="2016-11" db="EMBL/GenBank/DDBJ databases">
        <authorList>
            <person name="Varghese N."/>
            <person name="Submissions S."/>
        </authorList>
    </citation>
    <scope>NUCLEOTIDE SEQUENCE [LARGE SCALE GENOMIC DNA]</scope>
    <source>
        <strain evidence="2">DSM 18569</strain>
    </source>
</reference>
<evidence type="ECO:0000313" key="2">
    <source>
        <dbReference type="Proteomes" id="UP000183947"/>
    </source>
</evidence>
<organism evidence="1 2">
    <name type="scientific">Hymenobacter psychrotolerans DSM 18569</name>
    <dbReference type="NCBI Taxonomy" id="1121959"/>
    <lineage>
        <taxon>Bacteria</taxon>
        <taxon>Pseudomonadati</taxon>
        <taxon>Bacteroidota</taxon>
        <taxon>Cytophagia</taxon>
        <taxon>Cytophagales</taxon>
        <taxon>Hymenobacteraceae</taxon>
        <taxon>Hymenobacter</taxon>
    </lineage>
</organism>
<dbReference type="EMBL" id="FRAS01000023">
    <property type="protein sequence ID" value="SHL84574.1"/>
    <property type="molecule type" value="Genomic_DNA"/>
</dbReference>
<dbReference type="STRING" id="1121959.SAMN02746009_03482"/>
<name>A0A1M7DYK1_9BACT</name>
<dbReference type="AlphaFoldDB" id="A0A1M7DYK1"/>
<keyword evidence="2" id="KW-1185">Reference proteome</keyword>
<evidence type="ECO:0000313" key="1">
    <source>
        <dbReference type="EMBL" id="SHL84574.1"/>
    </source>
</evidence>
<proteinExistence type="predicted"/>
<sequence length="93" mass="10490">MSSLPSLTEETVLQLAAQALADRQIAYDTTTGLQARYEGTSTGLLGFEGQPIRHWTVSFLTNPGFFDQEMFFIKLDDTTRKVLYILGPREFIL</sequence>
<protein>
    <submittedName>
        <fullName evidence="1">Uncharacterized protein</fullName>
    </submittedName>
</protein>
<accession>A0A1M7DYK1</accession>
<gene>
    <name evidence="1" type="ORF">SAMN02746009_03482</name>
</gene>